<dbReference type="InterPro" id="IPR036942">
    <property type="entry name" value="Beta-barrel_TonB_sf"/>
</dbReference>
<keyword evidence="6" id="KW-0998">Cell outer membrane</keyword>
<dbReference type="Pfam" id="PF13620">
    <property type="entry name" value="CarboxypepD_reg"/>
    <property type="match status" value="1"/>
</dbReference>
<comment type="subcellular location">
    <subcellularLocation>
        <location evidence="1">Cell outer membrane</location>
        <topology evidence="1">Multi-pass membrane protein</topology>
    </subcellularLocation>
</comment>
<dbReference type="InterPro" id="IPR039426">
    <property type="entry name" value="TonB-dep_rcpt-like"/>
</dbReference>
<proteinExistence type="predicted"/>
<evidence type="ECO:0000313" key="9">
    <source>
        <dbReference type="EMBL" id="MBB6145111.1"/>
    </source>
</evidence>
<evidence type="ECO:0000256" key="5">
    <source>
        <dbReference type="ARBA" id="ARBA00023136"/>
    </source>
</evidence>
<evidence type="ECO:0000256" key="2">
    <source>
        <dbReference type="ARBA" id="ARBA00022448"/>
    </source>
</evidence>
<name>A0A841K1R2_9BACT</name>
<sequence length="1130" mass="122026">MFLKRQNNFLRSLFMATLVLILGLAALNLSAQTDTARIQGTVADPTGAVVPGATITVTSTDQGTKFPATSDGAGNFTLSGIPRGNYSIKVEANGFGSVEQDLTLDVSQVKSLSFKLQPGTATQTVTVTDAASLIDLASSSTGEVIKGRQVTELPLNGRNFTGLALLTPGVTRGNSGDVANGSNGAVETFRYSDSGGAALSVNGLRPQANNFILDGTDNNESLVNTIVFFTPIDATNEFRVSTSVAPAEFGRAGGAIIESSIKSGTNSIHGSAFDFLRNSEFDANPDYQFLGAGFSKFPNFIRNQFGGSAGLPILKNKLFIFGDYQALREKTGLAPSFQTVPTALMRQGNFSELLSPANQNLTTVPQCAIPAGQSSGTSTGQIYDPITCTPFAGNIIPAGRQNPAAIKYFNAFPLPTNPNLIQNNYQAIQQQITSFNDFDVRLDYNPTSKDQFFVRYSYGQDNFVKTSLFPNLPAGFGSGQNQNHPRAAVGGYTRTISPSVLNEFRLSYVRPEFGYTPPLFGVPVSADLGIVNANRNQLTSGGALIGDNNSQLAYTGDGGPYLVKEYTAQALDAVSWNHGPHAFKFGANIISRRVNFFQGNESKGFFNFVNAGSGDPNWTGYDASEAVAGFSNYTLGASDDFFDTHNWETGYFAQDDWKVTKRLTLNLGLRYDLYTYPSTSNNQQSNFNIYTGQLLVAGQNGQSSSQVNTNHNNFAPRVGFAYDLFGTGNSVVRGGYGIFYFLDRGGVDNQLSNNPDFNGTSSYTANNGYRVTFTGQAPLGSNDNTAATAALPLPTSTVNLANPQNVTVIAQIPNNQTSTIQQWNLQLQQQVGQSAFTMAYVGTRADHLTNNFNLNQQPLGYLGYGNGFRLYPLLGGNANVNVNNGVSSYNGLQLHFEHRFTQGLITTASYTWSHTTDDTISPVGNESNEIFINPATRSAMLNLNKGNSYQDQRHVFSFSNLYDLPFGHGRRYFSNIPKALNYAVGGWQTNMIAQLNTGTPFDVIDSHNAPTDYANLVAPATITHSVTKPYFSTNSFAAPADIDGVYTLPGTAGRGLLHGPGAKVVNFALQKNFPITERVNTEFRTEAFNVFNTPQFNNPDSNLNDQNYGLISGLQNNSVRQIQFALRVTF</sequence>
<dbReference type="Proteomes" id="UP000538666">
    <property type="component" value="Unassembled WGS sequence"/>
</dbReference>
<dbReference type="AlphaFoldDB" id="A0A841K1R2"/>
<dbReference type="GO" id="GO:0009279">
    <property type="term" value="C:cell outer membrane"/>
    <property type="evidence" value="ECO:0007669"/>
    <property type="project" value="UniProtKB-SubCell"/>
</dbReference>
<comment type="caution">
    <text evidence="9">The sequence shown here is derived from an EMBL/GenBank/DDBJ whole genome shotgun (WGS) entry which is preliminary data.</text>
</comment>
<dbReference type="GO" id="GO:0044718">
    <property type="term" value="P:siderophore transmembrane transport"/>
    <property type="evidence" value="ECO:0007669"/>
    <property type="project" value="TreeGrafter"/>
</dbReference>
<keyword evidence="10" id="KW-1185">Reference proteome</keyword>
<organism evidence="9 10">
    <name type="scientific">Silvibacterium bohemicum</name>
    <dbReference type="NCBI Taxonomy" id="1577686"/>
    <lineage>
        <taxon>Bacteria</taxon>
        <taxon>Pseudomonadati</taxon>
        <taxon>Acidobacteriota</taxon>
        <taxon>Terriglobia</taxon>
        <taxon>Terriglobales</taxon>
        <taxon>Acidobacteriaceae</taxon>
        <taxon>Silvibacterium</taxon>
    </lineage>
</organism>
<dbReference type="GO" id="GO:0015344">
    <property type="term" value="F:siderophore uptake transmembrane transporter activity"/>
    <property type="evidence" value="ECO:0007669"/>
    <property type="project" value="TreeGrafter"/>
</dbReference>
<evidence type="ECO:0000313" key="10">
    <source>
        <dbReference type="Proteomes" id="UP000538666"/>
    </source>
</evidence>
<gene>
    <name evidence="9" type="ORF">HNQ77_003069</name>
</gene>
<accession>A0A841K1R2</accession>
<keyword evidence="5" id="KW-0472">Membrane</keyword>
<feature type="domain" description="TonB-dependent transporter Oar-like beta-barrel" evidence="8">
    <location>
        <begin position="261"/>
        <end position="1123"/>
    </location>
</feature>
<keyword evidence="2" id="KW-0813">Transport</keyword>
<protein>
    <recommendedName>
        <fullName evidence="8">TonB-dependent transporter Oar-like beta-barrel domain-containing protein</fullName>
    </recommendedName>
</protein>
<reference evidence="9 10" key="1">
    <citation type="submission" date="2020-08" db="EMBL/GenBank/DDBJ databases">
        <title>Genomic Encyclopedia of Type Strains, Phase IV (KMG-IV): sequencing the most valuable type-strain genomes for metagenomic binning, comparative biology and taxonomic classification.</title>
        <authorList>
            <person name="Goeker M."/>
        </authorList>
    </citation>
    <scope>NUCLEOTIDE SEQUENCE [LARGE SCALE GENOMIC DNA]</scope>
    <source>
        <strain evidence="9 10">DSM 103733</strain>
    </source>
</reference>
<evidence type="ECO:0000256" key="3">
    <source>
        <dbReference type="ARBA" id="ARBA00022452"/>
    </source>
</evidence>
<dbReference type="OrthoDB" id="97893at2"/>
<feature type="signal peptide" evidence="7">
    <location>
        <begin position="1"/>
        <end position="31"/>
    </location>
</feature>
<evidence type="ECO:0000256" key="7">
    <source>
        <dbReference type="SAM" id="SignalP"/>
    </source>
</evidence>
<keyword evidence="4" id="KW-0812">Transmembrane</keyword>
<dbReference type="RefSeq" id="WP_050061755.1">
    <property type="nucleotide sequence ID" value="NZ_JACHEK010000006.1"/>
</dbReference>
<dbReference type="Gene3D" id="2.40.170.20">
    <property type="entry name" value="TonB-dependent receptor, beta-barrel domain"/>
    <property type="match status" value="1"/>
</dbReference>
<evidence type="ECO:0000256" key="4">
    <source>
        <dbReference type="ARBA" id="ARBA00022692"/>
    </source>
</evidence>
<dbReference type="InterPro" id="IPR008969">
    <property type="entry name" value="CarboxyPept-like_regulatory"/>
</dbReference>
<keyword evidence="7" id="KW-0732">Signal</keyword>
<dbReference type="InterPro" id="IPR057601">
    <property type="entry name" value="Oar-like_b-barrel"/>
</dbReference>
<dbReference type="EMBL" id="JACHEK010000006">
    <property type="protein sequence ID" value="MBB6145111.1"/>
    <property type="molecule type" value="Genomic_DNA"/>
</dbReference>
<dbReference type="SUPFAM" id="SSF56935">
    <property type="entry name" value="Porins"/>
    <property type="match status" value="1"/>
</dbReference>
<evidence type="ECO:0000259" key="8">
    <source>
        <dbReference type="Pfam" id="PF25183"/>
    </source>
</evidence>
<evidence type="ECO:0000256" key="1">
    <source>
        <dbReference type="ARBA" id="ARBA00004571"/>
    </source>
</evidence>
<evidence type="ECO:0000256" key="6">
    <source>
        <dbReference type="ARBA" id="ARBA00023237"/>
    </source>
</evidence>
<feature type="chain" id="PRO_5032623789" description="TonB-dependent transporter Oar-like beta-barrel domain-containing protein" evidence="7">
    <location>
        <begin position="32"/>
        <end position="1130"/>
    </location>
</feature>
<dbReference type="PANTHER" id="PTHR30069">
    <property type="entry name" value="TONB-DEPENDENT OUTER MEMBRANE RECEPTOR"/>
    <property type="match status" value="1"/>
</dbReference>
<dbReference type="SUPFAM" id="SSF49464">
    <property type="entry name" value="Carboxypeptidase regulatory domain-like"/>
    <property type="match status" value="1"/>
</dbReference>
<keyword evidence="3" id="KW-1134">Transmembrane beta strand</keyword>
<dbReference type="Pfam" id="PF25183">
    <property type="entry name" value="OMP_b-brl_4"/>
    <property type="match status" value="1"/>
</dbReference>
<dbReference type="Gene3D" id="2.60.40.1120">
    <property type="entry name" value="Carboxypeptidase-like, regulatory domain"/>
    <property type="match status" value="1"/>
</dbReference>
<dbReference type="PANTHER" id="PTHR30069:SF46">
    <property type="entry name" value="OAR PROTEIN"/>
    <property type="match status" value="1"/>
</dbReference>